<comment type="caution">
    <text evidence="2">The sequence shown here is derived from an EMBL/GenBank/DDBJ whole genome shotgun (WGS) entry which is preliminary data.</text>
</comment>
<sequence length="196" mass="20487">MPFSNDPIEKLAAGAQLHDQMNRMLVLKGALEFHNVWLTGQMVHDLDLPPDILNVLLVDQLPLGYRFAGELLSGLFVGAQMRHSELASAELFPDGVIGANVFHRTAQDGSYRGGLGAARGGRRRRGFGRGGGVVGRMAGGFGILCGVFRLLVGCGGSGGGVICGAAVGTTVPHRGAQKGKGGLKRAEGGLEREREG</sequence>
<feature type="region of interest" description="Disordered" evidence="1">
    <location>
        <begin position="174"/>
        <end position="196"/>
    </location>
</feature>
<dbReference type="AlphaFoldDB" id="A0AA88QV23"/>
<evidence type="ECO:0000313" key="3">
    <source>
        <dbReference type="Proteomes" id="UP001187471"/>
    </source>
</evidence>
<evidence type="ECO:0000256" key="1">
    <source>
        <dbReference type="SAM" id="MobiDB-lite"/>
    </source>
</evidence>
<keyword evidence="3" id="KW-1185">Reference proteome</keyword>
<evidence type="ECO:0000313" key="2">
    <source>
        <dbReference type="EMBL" id="KAK2977554.1"/>
    </source>
</evidence>
<feature type="compositionally biased region" description="Basic and acidic residues" evidence="1">
    <location>
        <begin position="184"/>
        <end position="196"/>
    </location>
</feature>
<gene>
    <name evidence="2" type="ORF">RJ640_018196</name>
</gene>
<name>A0AA88QV23_9ASTE</name>
<proteinExistence type="predicted"/>
<dbReference type="EMBL" id="JAVXUO010001977">
    <property type="protein sequence ID" value="KAK2977554.1"/>
    <property type="molecule type" value="Genomic_DNA"/>
</dbReference>
<organism evidence="2 3">
    <name type="scientific">Escallonia rubra</name>
    <dbReference type="NCBI Taxonomy" id="112253"/>
    <lineage>
        <taxon>Eukaryota</taxon>
        <taxon>Viridiplantae</taxon>
        <taxon>Streptophyta</taxon>
        <taxon>Embryophyta</taxon>
        <taxon>Tracheophyta</taxon>
        <taxon>Spermatophyta</taxon>
        <taxon>Magnoliopsida</taxon>
        <taxon>eudicotyledons</taxon>
        <taxon>Gunneridae</taxon>
        <taxon>Pentapetalae</taxon>
        <taxon>asterids</taxon>
        <taxon>campanulids</taxon>
        <taxon>Escalloniales</taxon>
        <taxon>Escalloniaceae</taxon>
        <taxon>Escallonia</taxon>
    </lineage>
</organism>
<accession>A0AA88QV23</accession>
<dbReference type="Proteomes" id="UP001187471">
    <property type="component" value="Unassembled WGS sequence"/>
</dbReference>
<protein>
    <submittedName>
        <fullName evidence="2">Uncharacterized protein</fullName>
    </submittedName>
</protein>
<reference evidence="2" key="1">
    <citation type="submission" date="2022-12" db="EMBL/GenBank/DDBJ databases">
        <title>Draft genome assemblies for two species of Escallonia (Escalloniales).</title>
        <authorList>
            <person name="Chanderbali A."/>
            <person name="Dervinis C."/>
            <person name="Anghel I."/>
            <person name="Soltis D."/>
            <person name="Soltis P."/>
            <person name="Zapata F."/>
        </authorList>
    </citation>
    <scope>NUCLEOTIDE SEQUENCE</scope>
    <source>
        <strain evidence="2">UCBG92.1500</strain>
        <tissue evidence="2">Leaf</tissue>
    </source>
</reference>